<dbReference type="RefSeq" id="WP_213241179.1">
    <property type="nucleotide sequence ID" value="NZ_CP060791.1"/>
</dbReference>
<evidence type="ECO:0000259" key="8">
    <source>
        <dbReference type="PROSITE" id="PS00745"/>
    </source>
</evidence>
<dbReference type="InterPro" id="IPR050057">
    <property type="entry name" value="Prokaryotic/Mito_RF"/>
</dbReference>
<evidence type="ECO:0000256" key="4">
    <source>
        <dbReference type="ARBA" id="ARBA00022481"/>
    </source>
</evidence>
<keyword evidence="10" id="KW-1185">Reference proteome</keyword>
<proteinExistence type="inferred from homology"/>
<reference evidence="9 10" key="1">
    <citation type="submission" date="2020-08" db="EMBL/GenBank/DDBJ databases">
        <title>Isolation and characterization of novel Chlamydia from Siamese crocodiles (Crocodylus siamensis).</title>
        <authorList>
            <person name="Sariya L."/>
        </authorList>
    </citation>
    <scope>NUCLEOTIDE SEQUENCE [LARGE SCALE GENOMIC DNA]</scope>
    <source>
        <strain evidence="9 10">No. 12</strain>
    </source>
</reference>
<dbReference type="HAMAP" id="MF_00093">
    <property type="entry name" value="Rel_fac_1"/>
    <property type="match status" value="1"/>
</dbReference>
<evidence type="ECO:0000256" key="2">
    <source>
        <dbReference type="ARBA" id="ARBA00004496"/>
    </source>
</evidence>
<dbReference type="InterPro" id="IPR005139">
    <property type="entry name" value="PCRF"/>
</dbReference>
<dbReference type="SMART" id="SM00937">
    <property type="entry name" value="PCRF"/>
    <property type="match status" value="1"/>
</dbReference>
<gene>
    <name evidence="6 9" type="primary">prfA</name>
    <name evidence="9" type="ORF">H9Q19_00495</name>
</gene>
<dbReference type="Gene3D" id="6.10.140.1950">
    <property type="match status" value="1"/>
</dbReference>
<dbReference type="Gene3D" id="3.30.70.1660">
    <property type="match status" value="1"/>
</dbReference>
<accession>A0ABX8CH75</accession>
<evidence type="ECO:0000256" key="1">
    <source>
        <dbReference type="ARBA" id="ARBA00002986"/>
    </source>
</evidence>
<evidence type="ECO:0000313" key="9">
    <source>
        <dbReference type="EMBL" id="QVE49180.1"/>
    </source>
</evidence>
<keyword evidence="6" id="KW-0963">Cytoplasm</keyword>
<dbReference type="PANTHER" id="PTHR43804">
    <property type="entry name" value="LD18447P"/>
    <property type="match status" value="1"/>
</dbReference>
<evidence type="ECO:0000256" key="3">
    <source>
        <dbReference type="ARBA" id="ARBA00010835"/>
    </source>
</evidence>
<comment type="similarity">
    <text evidence="3 6">Belongs to the prokaryotic/mitochondrial release factor family.</text>
</comment>
<protein>
    <recommendedName>
        <fullName evidence="6 7">Peptide chain release factor 1</fullName>
        <shortName evidence="6">RF-1</shortName>
    </recommendedName>
</protein>
<dbReference type="PROSITE" id="PS00745">
    <property type="entry name" value="RF_PROK_I"/>
    <property type="match status" value="1"/>
</dbReference>
<sequence>MEKKILEYLKRLEEVEVKISNPEIFENPKEYSSLSKEHARLSELKNVYDKVLGQEKVLNDDREALVQEKDPEMIAMLEEGIQSGKVEIDKLYKVLENLLVPPDPDDDLNVIMELRAGTGGDEAALFVGDCVRMYHLYASSKDWKYEVLSSSESDIGGYKEYVMGISGTGVKRLLQYEAGTHRVQRVPETETQGRVHTSAITVAVLPEPAEDDDEVFIDEKDLKIDTFRASGAGGQHVNVTDSAVRITHIPTGVVVTCQDERSQHKNKAKAMRILKARIRDAEMQRRHKEASAMRSAQVGSGDRSERIRTYNFSQNRVTDHRIGLTLYNLDRVMEGDLDAITSALVSHAYHQLLQHNGNEETS</sequence>
<dbReference type="NCBIfam" id="NF001859">
    <property type="entry name" value="PRK00591.1"/>
    <property type="match status" value="1"/>
</dbReference>
<feature type="modified residue" description="N5-methylglutamine" evidence="6">
    <location>
        <position position="235"/>
    </location>
</feature>
<evidence type="ECO:0000256" key="7">
    <source>
        <dbReference type="NCBIfam" id="TIGR00019"/>
    </source>
</evidence>
<dbReference type="PANTHER" id="PTHR43804:SF7">
    <property type="entry name" value="LD18447P"/>
    <property type="match status" value="1"/>
</dbReference>
<comment type="subcellular location">
    <subcellularLocation>
        <location evidence="2 6">Cytoplasm</location>
    </subcellularLocation>
</comment>
<dbReference type="Pfam" id="PF03462">
    <property type="entry name" value="PCRF"/>
    <property type="match status" value="1"/>
</dbReference>
<dbReference type="InterPro" id="IPR000352">
    <property type="entry name" value="Pep_chain_release_fac_I"/>
</dbReference>
<evidence type="ECO:0000256" key="5">
    <source>
        <dbReference type="ARBA" id="ARBA00022917"/>
    </source>
</evidence>
<keyword evidence="4 6" id="KW-0488">Methylation</keyword>
<organism evidence="9 10">
    <name type="scientific">Chlamydia crocodili</name>
    <dbReference type="NCBI Taxonomy" id="2766982"/>
    <lineage>
        <taxon>Bacteria</taxon>
        <taxon>Pseudomonadati</taxon>
        <taxon>Chlamydiota</taxon>
        <taxon>Chlamydiia</taxon>
        <taxon>Chlamydiales</taxon>
        <taxon>Chlamydiaceae</taxon>
        <taxon>Chlamydia/Chlamydophila group</taxon>
        <taxon>Chlamydia</taxon>
    </lineage>
</organism>
<dbReference type="EMBL" id="CP060791">
    <property type="protein sequence ID" value="QVE49180.1"/>
    <property type="molecule type" value="Genomic_DNA"/>
</dbReference>
<dbReference type="InterPro" id="IPR004373">
    <property type="entry name" value="RF-1"/>
</dbReference>
<name>A0ABX8CH75_9CHLA</name>
<dbReference type="InterPro" id="IPR045853">
    <property type="entry name" value="Pep_chain_release_fac_I_sf"/>
</dbReference>
<dbReference type="NCBIfam" id="TIGR00019">
    <property type="entry name" value="prfA"/>
    <property type="match status" value="1"/>
</dbReference>
<feature type="domain" description="Prokaryotic-type class I peptide chain release factors" evidence="8">
    <location>
        <begin position="228"/>
        <end position="244"/>
    </location>
</feature>
<keyword evidence="5 6" id="KW-0648">Protein biosynthesis</keyword>
<dbReference type="Pfam" id="PF00472">
    <property type="entry name" value="RF-1"/>
    <property type="match status" value="1"/>
</dbReference>
<evidence type="ECO:0000313" key="10">
    <source>
        <dbReference type="Proteomes" id="UP000680625"/>
    </source>
</evidence>
<dbReference type="GeneID" id="301704065"/>
<comment type="function">
    <text evidence="1 6">Peptide chain release factor 1 directs the termination of translation in response to the peptide chain termination codons UAG and UAA.</text>
</comment>
<dbReference type="Proteomes" id="UP000680625">
    <property type="component" value="Chromosome"/>
</dbReference>
<dbReference type="Gene3D" id="3.30.160.20">
    <property type="match status" value="1"/>
</dbReference>
<comment type="PTM">
    <text evidence="6">Methylated by PrmC. Methylation increases the termination efficiency of RF1.</text>
</comment>
<evidence type="ECO:0000256" key="6">
    <source>
        <dbReference type="HAMAP-Rule" id="MF_00093"/>
    </source>
</evidence>
<dbReference type="SUPFAM" id="SSF75620">
    <property type="entry name" value="Release factor"/>
    <property type="match status" value="1"/>
</dbReference>